<sequence>MGPQFEYCLRATNNPSYFAFPDKDVADSASTAAAASTEQCSRSAPARSWSDMRPLSSPRRREPDSPRRKEFRALLRSLSAKEPEQAEAFLKGQPRPGDCAPSDMKHTFTAPRLKKGKISTSVVTSEGVREREEVFYTIPLQGRRRHSVGGYLATGGGCAGEVTSVPSEVPKMPPPRFNHNEDDVVKRRRPRNFSFKVCVARARAPSAEAGAGAQSSPRRRRRRARALCNSARVALHPSPRPSPAIQCNVKPLTCEHHNIALP</sequence>
<dbReference type="STRING" id="66420.A0A194PJ66"/>
<gene>
    <name evidence="2" type="ORF">RR46_13985</name>
</gene>
<feature type="compositionally biased region" description="Basic and acidic residues" evidence="1">
    <location>
        <begin position="59"/>
        <end position="68"/>
    </location>
</feature>
<feature type="region of interest" description="Disordered" evidence="1">
    <location>
        <begin position="28"/>
        <end position="68"/>
    </location>
</feature>
<reference evidence="2 3" key="1">
    <citation type="journal article" date="2015" name="Nat. Commun.">
        <title>Outbred genome sequencing and CRISPR/Cas9 gene editing in butterflies.</title>
        <authorList>
            <person name="Li X."/>
            <person name="Fan D."/>
            <person name="Zhang W."/>
            <person name="Liu G."/>
            <person name="Zhang L."/>
            <person name="Zhao L."/>
            <person name="Fang X."/>
            <person name="Chen L."/>
            <person name="Dong Y."/>
            <person name="Chen Y."/>
            <person name="Ding Y."/>
            <person name="Zhao R."/>
            <person name="Feng M."/>
            <person name="Zhu Y."/>
            <person name="Feng Y."/>
            <person name="Jiang X."/>
            <person name="Zhu D."/>
            <person name="Xiang H."/>
            <person name="Feng X."/>
            <person name="Li S."/>
            <person name="Wang J."/>
            <person name="Zhang G."/>
            <person name="Kronforst M.R."/>
            <person name="Wang W."/>
        </authorList>
    </citation>
    <scope>NUCLEOTIDE SEQUENCE [LARGE SCALE GENOMIC DNA]</scope>
    <source>
        <strain evidence="2">Ya'a_city_454_Px</strain>
        <tissue evidence="2">Whole body</tissue>
    </source>
</reference>
<protein>
    <submittedName>
        <fullName evidence="2">Uncharacterized protein</fullName>
    </submittedName>
</protein>
<evidence type="ECO:0000313" key="2">
    <source>
        <dbReference type="EMBL" id="KPI92764.1"/>
    </source>
</evidence>
<evidence type="ECO:0000313" key="3">
    <source>
        <dbReference type="Proteomes" id="UP000053268"/>
    </source>
</evidence>
<feature type="compositionally biased region" description="Low complexity" evidence="1">
    <location>
        <begin position="28"/>
        <end position="37"/>
    </location>
</feature>
<feature type="region of interest" description="Disordered" evidence="1">
    <location>
        <begin position="206"/>
        <end position="225"/>
    </location>
</feature>
<proteinExistence type="predicted"/>
<dbReference type="AlphaFoldDB" id="A0A194PJ66"/>
<name>A0A194PJ66_PAPXU</name>
<dbReference type="EMBL" id="KQ459603">
    <property type="protein sequence ID" value="KPI92764.1"/>
    <property type="molecule type" value="Genomic_DNA"/>
</dbReference>
<feature type="compositionally biased region" description="Low complexity" evidence="1">
    <location>
        <begin position="206"/>
        <end position="216"/>
    </location>
</feature>
<evidence type="ECO:0000256" key="1">
    <source>
        <dbReference type="SAM" id="MobiDB-lite"/>
    </source>
</evidence>
<keyword evidence="3" id="KW-1185">Reference proteome</keyword>
<accession>A0A194PJ66</accession>
<dbReference type="Proteomes" id="UP000053268">
    <property type="component" value="Unassembled WGS sequence"/>
</dbReference>
<organism evidence="2 3">
    <name type="scientific">Papilio xuthus</name>
    <name type="common">Asian swallowtail butterfly</name>
    <dbReference type="NCBI Taxonomy" id="66420"/>
    <lineage>
        <taxon>Eukaryota</taxon>
        <taxon>Metazoa</taxon>
        <taxon>Ecdysozoa</taxon>
        <taxon>Arthropoda</taxon>
        <taxon>Hexapoda</taxon>
        <taxon>Insecta</taxon>
        <taxon>Pterygota</taxon>
        <taxon>Neoptera</taxon>
        <taxon>Endopterygota</taxon>
        <taxon>Lepidoptera</taxon>
        <taxon>Glossata</taxon>
        <taxon>Ditrysia</taxon>
        <taxon>Papilionoidea</taxon>
        <taxon>Papilionidae</taxon>
        <taxon>Papilioninae</taxon>
        <taxon>Papilio</taxon>
    </lineage>
</organism>